<keyword evidence="3" id="KW-0560">Oxidoreductase</keyword>
<protein>
    <submittedName>
        <fullName evidence="4">Uncharacterized protein</fullName>
    </submittedName>
</protein>
<dbReference type="PROSITE" id="PS00061">
    <property type="entry name" value="ADH_SHORT"/>
    <property type="match status" value="1"/>
</dbReference>
<dbReference type="InterPro" id="IPR020904">
    <property type="entry name" value="Sc_DH/Rdtase_CS"/>
</dbReference>
<dbReference type="Gene3D" id="3.40.50.720">
    <property type="entry name" value="NAD(P)-binding Rossmann-like Domain"/>
    <property type="match status" value="1"/>
</dbReference>
<dbReference type="Proteomes" id="UP001345691">
    <property type="component" value="Unassembled WGS sequence"/>
</dbReference>
<comment type="similarity">
    <text evidence="1">Belongs to the short-chain dehydrogenases/reductases (SDR) family.</text>
</comment>
<evidence type="ECO:0000256" key="2">
    <source>
        <dbReference type="ARBA" id="ARBA00022857"/>
    </source>
</evidence>
<evidence type="ECO:0000313" key="4">
    <source>
        <dbReference type="EMBL" id="KAK5063406.1"/>
    </source>
</evidence>
<dbReference type="EMBL" id="JAVRRF010000007">
    <property type="protein sequence ID" value="KAK5063406.1"/>
    <property type="molecule type" value="Genomic_DNA"/>
</dbReference>
<dbReference type="SUPFAM" id="SSF51735">
    <property type="entry name" value="NAD(P)-binding Rossmann-fold domains"/>
    <property type="match status" value="1"/>
</dbReference>
<keyword evidence="5" id="KW-1185">Reference proteome</keyword>
<reference evidence="4 5" key="1">
    <citation type="submission" date="2023-08" db="EMBL/GenBank/DDBJ databases">
        <title>Black Yeasts Isolated from many extreme environments.</title>
        <authorList>
            <person name="Coleine C."/>
            <person name="Stajich J.E."/>
            <person name="Selbmann L."/>
        </authorList>
    </citation>
    <scope>NUCLEOTIDE SEQUENCE [LARGE SCALE GENOMIC DNA]</scope>
    <source>
        <strain evidence="4 5">CCFEE 6328</strain>
    </source>
</reference>
<gene>
    <name evidence="4" type="ORF">LTR69_004112</name>
</gene>
<dbReference type="InterPro" id="IPR036291">
    <property type="entry name" value="NAD(P)-bd_dom_sf"/>
</dbReference>
<proteinExistence type="inferred from homology"/>
<dbReference type="InterPro" id="IPR002347">
    <property type="entry name" value="SDR_fam"/>
</dbReference>
<comment type="caution">
    <text evidence="4">The sequence shown here is derived from an EMBL/GenBank/DDBJ whole genome shotgun (WGS) entry which is preliminary data.</text>
</comment>
<evidence type="ECO:0000313" key="5">
    <source>
        <dbReference type="Proteomes" id="UP001345691"/>
    </source>
</evidence>
<name>A0ABR0JH11_9EURO</name>
<dbReference type="PANTHER" id="PTHR24322">
    <property type="entry name" value="PKSB"/>
    <property type="match status" value="1"/>
</dbReference>
<dbReference type="PANTHER" id="PTHR24322:SF736">
    <property type="entry name" value="RETINOL DEHYDROGENASE 10"/>
    <property type="match status" value="1"/>
</dbReference>
<dbReference type="PRINTS" id="PR00081">
    <property type="entry name" value="GDHRDH"/>
</dbReference>
<organism evidence="4 5">
    <name type="scientific">Exophiala sideris</name>
    <dbReference type="NCBI Taxonomy" id="1016849"/>
    <lineage>
        <taxon>Eukaryota</taxon>
        <taxon>Fungi</taxon>
        <taxon>Dikarya</taxon>
        <taxon>Ascomycota</taxon>
        <taxon>Pezizomycotina</taxon>
        <taxon>Eurotiomycetes</taxon>
        <taxon>Chaetothyriomycetidae</taxon>
        <taxon>Chaetothyriales</taxon>
        <taxon>Herpotrichiellaceae</taxon>
        <taxon>Exophiala</taxon>
    </lineage>
</organism>
<accession>A0ABR0JH11</accession>
<evidence type="ECO:0000256" key="1">
    <source>
        <dbReference type="ARBA" id="ARBA00006484"/>
    </source>
</evidence>
<sequence length="372" mass="40847">MAAPGLVERATGAVTAAVTLPIKVVGKVATEPILTGSLVLALTRAPEKYRGPLLRFLNSKGVSNAHIALLIKSLKYLLAIGVLRKLNTALNLLALNRWHFSKPGTPFDFYATSKPELIVVTGGCSGFGYEMVKGFSKHARVIILDISPVPEELEKIPGVHYYQLDVTDFDAIESTAEQIRRKHGNPTVLINNAGVASATKIIDSDAQKTDRIFKVNLASHFILIKEFLPGMLRAKKGHIVTVASMASYYASPGLVDYCCTKVGALYLHEGLRAELRDYYEDGDCIQLTSVHPSWHSTGIVKPYEAHLHKHGVRIDPASNVSNAIVEQVLAGRSGQIYMPRSVESATGARNYPLWVHDVAAYIRRKRAMFEFE</sequence>
<evidence type="ECO:0000256" key="3">
    <source>
        <dbReference type="ARBA" id="ARBA00023002"/>
    </source>
</evidence>
<keyword evidence="2" id="KW-0521">NADP</keyword>
<dbReference type="Pfam" id="PF00106">
    <property type="entry name" value="adh_short"/>
    <property type="match status" value="1"/>
</dbReference>